<feature type="compositionally biased region" description="Basic residues" evidence="1">
    <location>
        <begin position="30"/>
        <end position="39"/>
    </location>
</feature>
<protein>
    <submittedName>
        <fullName evidence="2">Uncharacterized protein</fullName>
    </submittedName>
</protein>
<evidence type="ECO:0000313" key="2">
    <source>
        <dbReference type="EMBL" id="CAD7695057.1"/>
    </source>
</evidence>
<dbReference type="AlphaFoldDB" id="A0A8S1IKL6"/>
<comment type="caution">
    <text evidence="2">The sequence shown here is derived from an EMBL/GenBank/DDBJ whole genome shotgun (WGS) entry which is preliminary data.</text>
</comment>
<accession>A0A8S1IKL6</accession>
<sequence length="557" mass="59344">MPRPGRRRSSGGEPRPPAGDLSARPERPLRRSARQRRPSRRLDDADREGEEEGGKRARRGGGEEEGRVAGPSVRAPAGADGSGQEGGPASKCRQGSGENAVADGDGPPAPTGSDVPVATREVPISPFQMQVGSSGKGVLDAADGEGPRSGAGTNGNDTSGWPGGLDKFIHTAPEPGKDTQDSKPPQRCVECDGQDKHAPGAENEHGGNVECQHLEGDNKVNKAQPSTSSGAAAESALLELASPKHSLPINSSEPEVVGCHQPAALDLCPDPGQWEDVCVNGSNVRLEDAVRHKGLCLIRFALRERYPRDLGDTAKDIERMVFERFVKDERPGCVYISAVNQVLAVLDRRCSGGDFVRGSLLTGDFDPARLVEMLRWPRGEDAKGARAPMAELDSTDAGHPSVPCVTVNGSEVRLPDKIRHEALYHLHNALRSTYLRDPGEVALETEAQIFKKYNEAGEAGELYAHGVHRVWDLLDADKPVGSEGMQICTALLNGTVTPEELAGMLRSPPATAPAAPTKRDQACAMLQMRTHRKRADGCSLAIERGAGLVVATRNSHM</sequence>
<dbReference type="EMBL" id="CAJHUC010000300">
    <property type="protein sequence ID" value="CAD7695057.1"/>
    <property type="molecule type" value="Genomic_DNA"/>
</dbReference>
<feature type="compositionally biased region" description="Basic and acidic residues" evidence="1">
    <location>
        <begin position="189"/>
        <end position="209"/>
    </location>
</feature>
<evidence type="ECO:0000256" key="1">
    <source>
        <dbReference type="SAM" id="MobiDB-lite"/>
    </source>
</evidence>
<dbReference type="Proteomes" id="UP000708148">
    <property type="component" value="Unassembled WGS sequence"/>
</dbReference>
<gene>
    <name evidence="2" type="ORF">OSTQU699_LOCUS418</name>
</gene>
<evidence type="ECO:0000313" key="3">
    <source>
        <dbReference type="Proteomes" id="UP000708148"/>
    </source>
</evidence>
<name>A0A8S1IKL6_9CHLO</name>
<feature type="compositionally biased region" description="Basic and acidic residues" evidence="1">
    <location>
        <begin position="52"/>
        <end position="67"/>
    </location>
</feature>
<keyword evidence="3" id="KW-1185">Reference proteome</keyword>
<reference evidence="2" key="1">
    <citation type="submission" date="2020-12" db="EMBL/GenBank/DDBJ databases">
        <authorList>
            <person name="Iha C."/>
        </authorList>
    </citation>
    <scope>NUCLEOTIDE SEQUENCE</scope>
</reference>
<proteinExistence type="predicted"/>
<feature type="region of interest" description="Disordered" evidence="1">
    <location>
        <begin position="1"/>
        <end position="209"/>
    </location>
</feature>
<organism evidence="2 3">
    <name type="scientific">Ostreobium quekettii</name>
    <dbReference type="NCBI Taxonomy" id="121088"/>
    <lineage>
        <taxon>Eukaryota</taxon>
        <taxon>Viridiplantae</taxon>
        <taxon>Chlorophyta</taxon>
        <taxon>core chlorophytes</taxon>
        <taxon>Ulvophyceae</taxon>
        <taxon>TCBD clade</taxon>
        <taxon>Bryopsidales</taxon>
        <taxon>Ostreobineae</taxon>
        <taxon>Ostreobiaceae</taxon>
        <taxon>Ostreobium</taxon>
    </lineage>
</organism>